<keyword evidence="1" id="KW-0328">Glycosyltransferase</keyword>
<accession>A0A841SZR8</accession>
<dbReference type="PANTHER" id="PTHR34136">
    <property type="match status" value="1"/>
</dbReference>
<dbReference type="RefSeq" id="WP_185120371.1">
    <property type="nucleotide sequence ID" value="NZ_JACJVQ010000011.1"/>
</dbReference>
<dbReference type="EMBL" id="JACJVQ010000011">
    <property type="protein sequence ID" value="MBB6635127.1"/>
    <property type="molecule type" value="Genomic_DNA"/>
</dbReference>
<dbReference type="Pfam" id="PF03808">
    <property type="entry name" value="Glyco_tran_WecG"/>
    <property type="match status" value="1"/>
</dbReference>
<dbReference type="Proteomes" id="UP000535838">
    <property type="component" value="Unassembled WGS sequence"/>
</dbReference>
<dbReference type="NCBIfam" id="TIGR00696">
    <property type="entry name" value="wecG_tagA_cpsF"/>
    <property type="match status" value="1"/>
</dbReference>
<dbReference type="CDD" id="cd06533">
    <property type="entry name" value="Glyco_transf_WecG_TagA"/>
    <property type="match status" value="1"/>
</dbReference>
<gene>
    <name evidence="3" type="ORF">H7B67_13485</name>
</gene>
<comment type="caution">
    <text evidence="3">The sequence shown here is derived from an EMBL/GenBank/DDBJ whole genome shotgun (WGS) entry which is preliminary data.</text>
</comment>
<name>A0A841SZR8_9BACL</name>
<sequence length="253" mass="29003">MSKVKLFGIGFDNYDFDDLLAFMDRAILAGKPCYILTCNVDHLMKLQQDAHFRDVYSQATAVVADGMPIVWASRLLRTPLKQRVAGSDIMPKLGRRLAKRGYRIFLLGAAEGVADKARLNLEAKYPEINIVGTYSPSYGFESNEAECRWIISMLRSKRPDIVLVGAGAPKQEKWIHRHYRQYGAPISIGVGAALDYMAGEVKRAPVFLQRSSLEWLWRLIQEPRRLWRRYLLDDMKFLGLLLRELRVGRGEKR</sequence>
<organism evidence="3 4">
    <name type="scientific">Cohnella thailandensis</name>
    <dbReference type="NCBI Taxonomy" id="557557"/>
    <lineage>
        <taxon>Bacteria</taxon>
        <taxon>Bacillati</taxon>
        <taxon>Bacillota</taxon>
        <taxon>Bacilli</taxon>
        <taxon>Bacillales</taxon>
        <taxon>Paenibacillaceae</taxon>
        <taxon>Cohnella</taxon>
    </lineage>
</organism>
<keyword evidence="4" id="KW-1185">Reference proteome</keyword>
<evidence type="ECO:0000256" key="1">
    <source>
        <dbReference type="ARBA" id="ARBA00022676"/>
    </source>
</evidence>
<dbReference type="AlphaFoldDB" id="A0A841SZR8"/>
<evidence type="ECO:0000313" key="4">
    <source>
        <dbReference type="Proteomes" id="UP000535838"/>
    </source>
</evidence>
<dbReference type="PANTHER" id="PTHR34136:SF1">
    <property type="entry name" value="UDP-N-ACETYL-D-MANNOSAMINURONIC ACID TRANSFERASE"/>
    <property type="match status" value="1"/>
</dbReference>
<reference evidence="3 4" key="1">
    <citation type="submission" date="2020-08" db="EMBL/GenBank/DDBJ databases">
        <title>Cohnella phylogeny.</title>
        <authorList>
            <person name="Dunlap C."/>
        </authorList>
    </citation>
    <scope>NUCLEOTIDE SEQUENCE [LARGE SCALE GENOMIC DNA]</scope>
    <source>
        <strain evidence="3 4">DSM 25241</strain>
    </source>
</reference>
<proteinExistence type="predicted"/>
<dbReference type="InterPro" id="IPR004629">
    <property type="entry name" value="WecG_TagA_CpsF"/>
</dbReference>
<evidence type="ECO:0000256" key="2">
    <source>
        <dbReference type="ARBA" id="ARBA00022679"/>
    </source>
</evidence>
<dbReference type="GO" id="GO:0016758">
    <property type="term" value="F:hexosyltransferase activity"/>
    <property type="evidence" value="ECO:0007669"/>
    <property type="project" value="TreeGrafter"/>
</dbReference>
<evidence type="ECO:0000313" key="3">
    <source>
        <dbReference type="EMBL" id="MBB6635127.1"/>
    </source>
</evidence>
<protein>
    <submittedName>
        <fullName evidence="3">WecB/TagA/CpsF family glycosyltransferase</fullName>
    </submittedName>
</protein>
<keyword evidence="2 3" id="KW-0808">Transferase</keyword>